<dbReference type="GO" id="GO:0055085">
    <property type="term" value="P:transmembrane transport"/>
    <property type="evidence" value="ECO:0007669"/>
    <property type="project" value="UniProtKB-ARBA"/>
</dbReference>
<evidence type="ECO:0000256" key="1">
    <source>
        <dbReference type="ARBA" id="ARBA00005417"/>
    </source>
</evidence>
<dbReference type="PROSITE" id="PS50893">
    <property type="entry name" value="ABC_TRANSPORTER_2"/>
    <property type="match status" value="1"/>
</dbReference>
<dbReference type="Proteomes" id="UP000470246">
    <property type="component" value="Unassembled WGS sequence"/>
</dbReference>
<dbReference type="GO" id="GO:0016887">
    <property type="term" value="F:ATP hydrolysis activity"/>
    <property type="evidence" value="ECO:0007669"/>
    <property type="project" value="InterPro"/>
</dbReference>
<dbReference type="InterPro" id="IPR013563">
    <property type="entry name" value="Oligopep_ABC_C"/>
</dbReference>
<evidence type="ECO:0000256" key="2">
    <source>
        <dbReference type="ARBA" id="ARBA00022448"/>
    </source>
</evidence>
<dbReference type="InterPro" id="IPR027417">
    <property type="entry name" value="P-loop_NTPase"/>
</dbReference>
<feature type="domain" description="ABC transporter" evidence="5">
    <location>
        <begin position="26"/>
        <end position="278"/>
    </location>
</feature>
<keyword evidence="7" id="KW-1185">Reference proteome</keyword>
<sequence>MSDDSDGSTGATAASLPTTAAGETLLEVRDLRKHFPLTQGIVFRRTIGHVRAVDGVNLTLRRKETVGLVGESGCGKSTVSKLLVALEKPTSGSILYKGRDVAKMSGRALKAYRREVQIIFQDPYASLNPRMTVGDIVAEGWAVHADVAPRKGRLQRTQELLDRVGLNPDYVNRYPHQFSGGQRQRIGIARALALRPEIIVCDEPVSALDVSVQAQVVNLLEDLQDEFGLSYLFIAHDLSVVRHISDRVAVMYLGSIVEEGTDEQVYASPSHPYTQALLSSVPLHEPALRGQKDRILLQGDVPSPADPPSGCRFRTRCWKAQDVCAVEPPALVDRGQGHPSACHFAEARRVVPLEEGR</sequence>
<name>A0A7K3W022_9ACTN</name>
<accession>A0A7K3W022</accession>
<reference evidence="6 7" key="1">
    <citation type="submission" date="2020-02" db="EMBL/GenBank/DDBJ databases">
        <title>Geodermatophilus sabuli CPCC 205279 I12A-02694.</title>
        <authorList>
            <person name="Jiang Z."/>
        </authorList>
    </citation>
    <scope>NUCLEOTIDE SEQUENCE [LARGE SCALE GENOMIC DNA]</scope>
    <source>
        <strain evidence="6 7">I12A-02694</strain>
    </source>
</reference>
<dbReference type="Pfam" id="PF00005">
    <property type="entry name" value="ABC_tran"/>
    <property type="match status" value="1"/>
</dbReference>
<dbReference type="Gene3D" id="3.40.50.300">
    <property type="entry name" value="P-loop containing nucleotide triphosphate hydrolases"/>
    <property type="match status" value="1"/>
</dbReference>
<gene>
    <name evidence="6" type="ORF">GCU56_08745</name>
</gene>
<keyword evidence="4 6" id="KW-0067">ATP-binding</keyword>
<dbReference type="EMBL" id="JAAGWF010000008">
    <property type="protein sequence ID" value="NEK57958.1"/>
    <property type="molecule type" value="Genomic_DNA"/>
</dbReference>
<comment type="similarity">
    <text evidence="1">Belongs to the ABC transporter superfamily.</text>
</comment>
<dbReference type="SMART" id="SM00382">
    <property type="entry name" value="AAA"/>
    <property type="match status" value="1"/>
</dbReference>
<dbReference type="Pfam" id="PF08352">
    <property type="entry name" value="oligo_HPY"/>
    <property type="match status" value="1"/>
</dbReference>
<dbReference type="InterPro" id="IPR017871">
    <property type="entry name" value="ABC_transporter-like_CS"/>
</dbReference>
<organism evidence="6 7">
    <name type="scientific">Geodermatophilus sabuli</name>
    <dbReference type="NCBI Taxonomy" id="1564158"/>
    <lineage>
        <taxon>Bacteria</taxon>
        <taxon>Bacillati</taxon>
        <taxon>Actinomycetota</taxon>
        <taxon>Actinomycetes</taxon>
        <taxon>Geodermatophilales</taxon>
        <taxon>Geodermatophilaceae</taxon>
        <taxon>Geodermatophilus</taxon>
    </lineage>
</organism>
<dbReference type="GO" id="GO:0005524">
    <property type="term" value="F:ATP binding"/>
    <property type="evidence" value="ECO:0007669"/>
    <property type="project" value="UniProtKB-KW"/>
</dbReference>
<dbReference type="PANTHER" id="PTHR43776:SF7">
    <property type="entry name" value="D,D-DIPEPTIDE TRANSPORT ATP-BINDING PROTEIN DDPF-RELATED"/>
    <property type="match status" value="1"/>
</dbReference>
<keyword evidence="2" id="KW-0813">Transport</keyword>
<dbReference type="InterPro" id="IPR003593">
    <property type="entry name" value="AAA+_ATPase"/>
</dbReference>
<evidence type="ECO:0000313" key="7">
    <source>
        <dbReference type="Proteomes" id="UP000470246"/>
    </source>
</evidence>
<comment type="caution">
    <text evidence="6">The sequence shown here is derived from an EMBL/GenBank/DDBJ whole genome shotgun (WGS) entry which is preliminary data.</text>
</comment>
<dbReference type="GO" id="GO:0015833">
    <property type="term" value="P:peptide transport"/>
    <property type="evidence" value="ECO:0007669"/>
    <property type="project" value="InterPro"/>
</dbReference>
<dbReference type="CDD" id="cd03257">
    <property type="entry name" value="ABC_NikE_OppD_transporters"/>
    <property type="match status" value="1"/>
</dbReference>
<evidence type="ECO:0000256" key="4">
    <source>
        <dbReference type="ARBA" id="ARBA00022840"/>
    </source>
</evidence>
<evidence type="ECO:0000256" key="3">
    <source>
        <dbReference type="ARBA" id="ARBA00022741"/>
    </source>
</evidence>
<evidence type="ECO:0000259" key="5">
    <source>
        <dbReference type="PROSITE" id="PS50893"/>
    </source>
</evidence>
<proteinExistence type="inferred from homology"/>
<dbReference type="InterPro" id="IPR003439">
    <property type="entry name" value="ABC_transporter-like_ATP-bd"/>
</dbReference>
<dbReference type="FunFam" id="3.40.50.300:FF:000016">
    <property type="entry name" value="Oligopeptide ABC transporter ATP-binding component"/>
    <property type="match status" value="1"/>
</dbReference>
<dbReference type="NCBIfam" id="NF008453">
    <property type="entry name" value="PRK11308.1"/>
    <property type="match status" value="1"/>
</dbReference>
<keyword evidence="3" id="KW-0547">Nucleotide-binding</keyword>
<evidence type="ECO:0000313" key="6">
    <source>
        <dbReference type="EMBL" id="NEK57958.1"/>
    </source>
</evidence>
<dbReference type="SUPFAM" id="SSF52540">
    <property type="entry name" value="P-loop containing nucleoside triphosphate hydrolases"/>
    <property type="match status" value="1"/>
</dbReference>
<dbReference type="InterPro" id="IPR050319">
    <property type="entry name" value="ABC_transp_ATP-bind"/>
</dbReference>
<dbReference type="RefSeq" id="WP_163481172.1">
    <property type="nucleotide sequence ID" value="NZ_JAAGWF010000008.1"/>
</dbReference>
<dbReference type="AlphaFoldDB" id="A0A7K3W022"/>
<protein>
    <submittedName>
        <fullName evidence="6">Dipeptide ABC transporter ATP-binding protein</fullName>
    </submittedName>
</protein>
<dbReference type="NCBIfam" id="TIGR01727">
    <property type="entry name" value="oligo_HPY"/>
    <property type="match status" value="1"/>
</dbReference>
<dbReference type="PANTHER" id="PTHR43776">
    <property type="entry name" value="TRANSPORT ATP-BINDING PROTEIN"/>
    <property type="match status" value="1"/>
</dbReference>
<dbReference type="PROSITE" id="PS00211">
    <property type="entry name" value="ABC_TRANSPORTER_1"/>
    <property type="match status" value="1"/>
</dbReference>